<keyword evidence="1" id="KW-0472">Membrane</keyword>
<feature type="transmembrane region" description="Helical" evidence="1">
    <location>
        <begin position="450"/>
        <end position="468"/>
    </location>
</feature>
<comment type="caution">
    <text evidence="2">The sequence shown here is derived from an EMBL/GenBank/DDBJ whole genome shotgun (WGS) entry which is preliminary data.</text>
</comment>
<evidence type="ECO:0000313" key="3">
    <source>
        <dbReference type="Proteomes" id="UP000034875"/>
    </source>
</evidence>
<feature type="transmembrane region" description="Helical" evidence="1">
    <location>
        <begin position="31"/>
        <end position="49"/>
    </location>
</feature>
<keyword evidence="1" id="KW-1133">Transmembrane helix</keyword>
<sequence length="606" mass="69329">MKLGEKILAIITATLVAQGVVYMLWQQVPALYWLGTAGIVFVLTTSLSSRAKGVAIPTIRDCFVTPFLAMTNMWRGWLFLSSNILIIITSFLVATDRAISSPWQTWWWSLFGIEFLLIILSGFFWQKQSKARLPYYIGTLLALPALMASIIYQIGYGFDPFIHQATTEFISKFGAITPKTPYYLAQYFSILWLNQILSLSVHLIEKIFWPIFLFCYPFFIPKNFRQYLLWLPGLWFFLSPVLTPYNLALLLALFAIIYLKENTTDKKALYLSVIVLILHPLVGLPLLGFVITEIYFKGKWQKWGLIFSALAVPIAFKITNYISAQKMIEIKWPALAKFNDLFLLILPKTFQLDNLLETATVLVWAVPACLLIFGLWRRYKDKFSADQIMALALFGTGALLLIFARFPQVFSNSQSDYPLRLWTLGLLFILPEALIIINKFTTAQKPWLKPALLTALMILMIFNIFPRYDRYQKDRLYSVSAADLQTQALVRSDARGSTFAILTNQMTSVAGLWQYGFEASPKKPLIYALPTTDDVYSAYLHFVNLDNDNSRAAIKKTAQLFGVRAVYLIIPSYWNKFSELATKAAREADKIIWLPDTSAFIVKYNF</sequence>
<feature type="transmembrane region" description="Helical" evidence="1">
    <location>
        <begin position="269"/>
        <end position="291"/>
    </location>
</feature>
<proteinExistence type="predicted"/>
<feature type="transmembrane region" description="Helical" evidence="1">
    <location>
        <begin position="227"/>
        <end position="257"/>
    </location>
</feature>
<dbReference type="EMBL" id="LCCZ01000006">
    <property type="protein sequence ID" value="KKS44446.1"/>
    <property type="molecule type" value="Genomic_DNA"/>
</dbReference>
<evidence type="ECO:0008006" key="4">
    <source>
        <dbReference type="Google" id="ProtNLM"/>
    </source>
</evidence>
<gene>
    <name evidence="2" type="ORF">UV05_C0006G0010</name>
</gene>
<feature type="transmembrane region" description="Helical" evidence="1">
    <location>
        <begin position="196"/>
        <end position="220"/>
    </location>
</feature>
<feature type="transmembrane region" description="Helical" evidence="1">
    <location>
        <begin position="303"/>
        <end position="322"/>
    </location>
</feature>
<protein>
    <recommendedName>
        <fullName evidence="4">Glycosyltransferase RgtA/B/C/D-like domain-containing protein</fullName>
    </recommendedName>
</protein>
<organism evidence="2 3">
    <name type="scientific">candidate division CPR1 bacterium GW2011_GWA2_42_17</name>
    <dbReference type="NCBI Taxonomy" id="1618341"/>
    <lineage>
        <taxon>Bacteria</taxon>
        <taxon>candidate division CPR1</taxon>
    </lineage>
</organism>
<feature type="transmembrane region" description="Helical" evidence="1">
    <location>
        <begin position="76"/>
        <end position="94"/>
    </location>
</feature>
<feature type="transmembrane region" description="Helical" evidence="1">
    <location>
        <begin position="388"/>
        <end position="407"/>
    </location>
</feature>
<dbReference type="Proteomes" id="UP000034875">
    <property type="component" value="Unassembled WGS sequence"/>
</dbReference>
<feature type="transmembrane region" description="Helical" evidence="1">
    <location>
        <begin position="106"/>
        <end position="126"/>
    </location>
</feature>
<keyword evidence="1" id="KW-0812">Transmembrane</keyword>
<dbReference type="AlphaFoldDB" id="A0A0G1BDK6"/>
<evidence type="ECO:0000313" key="2">
    <source>
        <dbReference type="EMBL" id="KKS44446.1"/>
    </source>
</evidence>
<feature type="transmembrane region" description="Helical" evidence="1">
    <location>
        <begin position="419"/>
        <end position="438"/>
    </location>
</feature>
<evidence type="ECO:0000256" key="1">
    <source>
        <dbReference type="SAM" id="Phobius"/>
    </source>
</evidence>
<name>A0A0G1BDK6_9BACT</name>
<feature type="transmembrane region" description="Helical" evidence="1">
    <location>
        <begin position="7"/>
        <end position="25"/>
    </location>
</feature>
<accession>A0A0G1BDK6</accession>
<feature type="transmembrane region" description="Helical" evidence="1">
    <location>
        <begin position="133"/>
        <end position="154"/>
    </location>
</feature>
<reference evidence="2 3" key="1">
    <citation type="journal article" date="2015" name="Nature">
        <title>rRNA introns, odd ribosomes, and small enigmatic genomes across a large radiation of phyla.</title>
        <authorList>
            <person name="Brown C.T."/>
            <person name="Hug L.A."/>
            <person name="Thomas B.C."/>
            <person name="Sharon I."/>
            <person name="Castelle C.J."/>
            <person name="Singh A."/>
            <person name="Wilkins M.J."/>
            <person name="Williams K.H."/>
            <person name="Banfield J.F."/>
        </authorList>
    </citation>
    <scope>NUCLEOTIDE SEQUENCE [LARGE SCALE GENOMIC DNA]</scope>
</reference>
<feature type="transmembrane region" description="Helical" evidence="1">
    <location>
        <begin position="355"/>
        <end position="376"/>
    </location>
</feature>